<accession>A0ABU3CGQ2</accession>
<name>A0ABU3CGQ2_9FLAO</name>
<keyword evidence="2" id="KW-1185">Reference proteome</keyword>
<evidence type="ECO:0000313" key="2">
    <source>
        <dbReference type="Proteomes" id="UP001245285"/>
    </source>
</evidence>
<evidence type="ECO:0000313" key="1">
    <source>
        <dbReference type="EMBL" id="MDT0645529.1"/>
    </source>
</evidence>
<dbReference type="Proteomes" id="UP001245285">
    <property type="component" value="Unassembled WGS sequence"/>
</dbReference>
<reference evidence="1 2" key="1">
    <citation type="submission" date="2023-09" db="EMBL/GenBank/DDBJ databases">
        <authorList>
            <person name="Rey-Velasco X."/>
        </authorList>
    </citation>
    <scope>NUCLEOTIDE SEQUENCE [LARGE SCALE GENOMIC DNA]</scope>
    <source>
        <strain evidence="1 2">F260</strain>
    </source>
</reference>
<comment type="caution">
    <text evidence="1">The sequence shown here is derived from an EMBL/GenBank/DDBJ whole genome shotgun (WGS) entry which is preliminary data.</text>
</comment>
<sequence length="78" mass="9040">MDPYIDLLKILLPELLKTHFDLTRHQTEGDTLHLHFEEKPTIPKEFSSKLVIAHGFHKEIVLSPFSRELSRAHHSATT</sequence>
<organism evidence="1 2">
    <name type="scientific">Autumnicola lenta</name>
    <dbReference type="NCBI Taxonomy" id="3075593"/>
    <lineage>
        <taxon>Bacteria</taxon>
        <taxon>Pseudomonadati</taxon>
        <taxon>Bacteroidota</taxon>
        <taxon>Flavobacteriia</taxon>
        <taxon>Flavobacteriales</taxon>
        <taxon>Flavobacteriaceae</taxon>
        <taxon>Autumnicola</taxon>
    </lineage>
</organism>
<dbReference type="EMBL" id="JAVRHO010000002">
    <property type="protein sequence ID" value="MDT0645529.1"/>
    <property type="molecule type" value="Genomic_DNA"/>
</dbReference>
<gene>
    <name evidence="1" type="ORF">RM545_02400</name>
</gene>
<protein>
    <submittedName>
        <fullName evidence="1">Uncharacterized protein</fullName>
    </submittedName>
</protein>
<dbReference type="RefSeq" id="WP_311493713.1">
    <property type="nucleotide sequence ID" value="NZ_JAVRHO010000002.1"/>
</dbReference>
<proteinExistence type="predicted"/>